<dbReference type="Pfam" id="PF01258">
    <property type="entry name" value="zf-dskA_traR"/>
    <property type="match status" value="1"/>
</dbReference>
<evidence type="ECO:0000256" key="1">
    <source>
        <dbReference type="ARBA" id="ARBA00022723"/>
    </source>
</evidence>
<dbReference type="PROSITE" id="PS51128">
    <property type="entry name" value="ZF_DKSA_2"/>
    <property type="match status" value="1"/>
</dbReference>
<sequence>MTAKKLTKKQLAEYEKIVLKLREKTIEDMDAIKETSINDSGNLDSTARDSNYAYHMADVGTDSQEREKSFLWYTRENKFIRYLDEALDRIKDGTFGLCKVCGELIPHARLKEVPHTTQCVNCKNENPS</sequence>
<evidence type="ECO:0000256" key="2">
    <source>
        <dbReference type="ARBA" id="ARBA00022771"/>
    </source>
</evidence>
<dbReference type="EMBL" id="UINC01000513">
    <property type="protein sequence ID" value="SUZ56628.1"/>
    <property type="molecule type" value="Genomic_DNA"/>
</dbReference>
<dbReference type="SUPFAM" id="SSF57716">
    <property type="entry name" value="Glucocorticoid receptor-like (DNA-binding domain)"/>
    <property type="match status" value="1"/>
</dbReference>
<evidence type="ECO:0000256" key="3">
    <source>
        <dbReference type="ARBA" id="ARBA00022833"/>
    </source>
</evidence>
<dbReference type="AlphaFoldDB" id="A0A381NS08"/>
<dbReference type="InterPro" id="IPR000962">
    <property type="entry name" value="Znf_DskA_TraR"/>
</dbReference>
<dbReference type="SUPFAM" id="SSF109635">
    <property type="entry name" value="DnaK suppressor protein DksA, alpha-hairpin domain"/>
    <property type="match status" value="1"/>
</dbReference>
<name>A0A381NS08_9ZZZZ</name>
<evidence type="ECO:0000313" key="5">
    <source>
        <dbReference type="EMBL" id="SUZ56628.1"/>
    </source>
</evidence>
<reference evidence="5" key="1">
    <citation type="submission" date="2018-05" db="EMBL/GenBank/DDBJ databases">
        <authorList>
            <person name="Lanie J.A."/>
            <person name="Ng W.-L."/>
            <person name="Kazmierczak K.M."/>
            <person name="Andrzejewski T.M."/>
            <person name="Davidsen T.M."/>
            <person name="Wayne K.J."/>
            <person name="Tettelin H."/>
            <person name="Glass J.I."/>
            <person name="Rusch D."/>
            <person name="Podicherti R."/>
            <person name="Tsui H.-C.T."/>
            <person name="Winkler M.E."/>
        </authorList>
    </citation>
    <scope>NUCLEOTIDE SEQUENCE</scope>
</reference>
<dbReference type="PANTHER" id="PTHR33823">
    <property type="entry name" value="RNA POLYMERASE-BINDING TRANSCRIPTION FACTOR DKSA-RELATED"/>
    <property type="match status" value="1"/>
</dbReference>
<keyword evidence="3" id="KW-0862">Zinc</keyword>
<feature type="domain" description="Zinc finger DksA/TraR C4-type" evidence="4">
    <location>
        <begin position="93"/>
        <end position="124"/>
    </location>
</feature>
<evidence type="ECO:0000259" key="4">
    <source>
        <dbReference type="Pfam" id="PF01258"/>
    </source>
</evidence>
<accession>A0A381NS08</accession>
<dbReference type="PANTHER" id="PTHR33823:SF2">
    <property type="entry name" value="RNA POLYMERASE-BINDING TRANSCRIPTION FACTOR DKSA"/>
    <property type="match status" value="1"/>
</dbReference>
<protein>
    <recommendedName>
        <fullName evidence="4">Zinc finger DksA/TraR C4-type domain-containing protein</fullName>
    </recommendedName>
</protein>
<dbReference type="GO" id="GO:0008270">
    <property type="term" value="F:zinc ion binding"/>
    <property type="evidence" value="ECO:0007669"/>
    <property type="project" value="UniProtKB-KW"/>
</dbReference>
<keyword evidence="2" id="KW-0863">Zinc-finger</keyword>
<gene>
    <name evidence="5" type="ORF">METZ01_LOCUS9482</name>
</gene>
<dbReference type="Gene3D" id="1.20.120.910">
    <property type="entry name" value="DksA, coiled-coil domain"/>
    <property type="match status" value="1"/>
</dbReference>
<keyword evidence="1" id="KW-0479">Metal-binding</keyword>
<proteinExistence type="predicted"/>
<organism evidence="5">
    <name type="scientific">marine metagenome</name>
    <dbReference type="NCBI Taxonomy" id="408172"/>
    <lineage>
        <taxon>unclassified sequences</taxon>
        <taxon>metagenomes</taxon>
        <taxon>ecological metagenomes</taxon>
    </lineage>
</organism>
<dbReference type="InterPro" id="IPR037187">
    <property type="entry name" value="DnaK_N"/>
</dbReference>